<organism evidence="1 2">
    <name type="scientific">Nonomuraea helvata</name>
    <dbReference type="NCBI Taxonomy" id="37484"/>
    <lineage>
        <taxon>Bacteria</taxon>
        <taxon>Bacillati</taxon>
        <taxon>Actinomycetota</taxon>
        <taxon>Actinomycetes</taxon>
        <taxon>Streptosporangiales</taxon>
        <taxon>Streptosporangiaceae</taxon>
        <taxon>Nonomuraea</taxon>
    </lineage>
</organism>
<reference evidence="1 2" key="1">
    <citation type="submission" date="2024-09" db="EMBL/GenBank/DDBJ databases">
        <authorList>
            <person name="Sun Q."/>
            <person name="Mori K."/>
        </authorList>
    </citation>
    <scope>NUCLEOTIDE SEQUENCE [LARGE SCALE GENOMIC DNA]</scope>
    <source>
        <strain evidence="1 2">JCM 3143</strain>
    </source>
</reference>
<protein>
    <submittedName>
        <fullName evidence="1">Uncharacterized protein</fullName>
    </submittedName>
</protein>
<dbReference type="Proteomes" id="UP001589532">
    <property type="component" value="Unassembled WGS sequence"/>
</dbReference>
<name>A0ABV5SI29_9ACTN</name>
<comment type="caution">
    <text evidence="1">The sequence shown here is derived from an EMBL/GenBank/DDBJ whole genome shotgun (WGS) entry which is preliminary data.</text>
</comment>
<gene>
    <name evidence="1" type="ORF">ACFFSA_50490</name>
</gene>
<dbReference type="RefSeq" id="WP_344999942.1">
    <property type="nucleotide sequence ID" value="NZ_BAAAXV010000009.1"/>
</dbReference>
<accession>A0ABV5SI29</accession>
<evidence type="ECO:0000313" key="2">
    <source>
        <dbReference type="Proteomes" id="UP001589532"/>
    </source>
</evidence>
<proteinExistence type="predicted"/>
<sequence>MSDDGDQPTHEPLTLHLGDLRPARCVRCGADEQFVAATIYGLAGSGSRVIGGMAVCQSCGWSPYTAMTLP</sequence>
<dbReference type="EMBL" id="JBHMBW010000104">
    <property type="protein sequence ID" value="MFB9631340.1"/>
    <property type="molecule type" value="Genomic_DNA"/>
</dbReference>
<evidence type="ECO:0000313" key="1">
    <source>
        <dbReference type="EMBL" id="MFB9631340.1"/>
    </source>
</evidence>
<keyword evidence="2" id="KW-1185">Reference proteome</keyword>